<name>A0A7R9BCN2_9CRUS</name>
<feature type="compositionally biased region" description="Basic residues" evidence="1">
    <location>
        <begin position="492"/>
        <end position="502"/>
    </location>
</feature>
<feature type="compositionally biased region" description="Acidic residues" evidence="1">
    <location>
        <begin position="591"/>
        <end position="606"/>
    </location>
</feature>
<feature type="transmembrane region" description="Helical" evidence="2">
    <location>
        <begin position="325"/>
        <end position="346"/>
    </location>
</feature>
<organism evidence="3">
    <name type="scientific">Notodromas monacha</name>
    <dbReference type="NCBI Taxonomy" id="399045"/>
    <lineage>
        <taxon>Eukaryota</taxon>
        <taxon>Metazoa</taxon>
        <taxon>Ecdysozoa</taxon>
        <taxon>Arthropoda</taxon>
        <taxon>Crustacea</taxon>
        <taxon>Oligostraca</taxon>
        <taxon>Ostracoda</taxon>
        <taxon>Podocopa</taxon>
        <taxon>Podocopida</taxon>
        <taxon>Cypridocopina</taxon>
        <taxon>Cypridoidea</taxon>
        <taxon>Cyprididae</taxon>
        <taxon>Notodromas</taxon>
    </lineage>
</organism>
<evidence type="ECO:0000313" key="4">
    <source>
        <dbReference type="Proteomes" id="UP000678499"/>
    </source>
</evidence>
<keyword evidence="4" id="KW-1185">Reference proteome</keyword>
<proteinExistence type="predicted"/>
<feature type="region of interest" description="Disordered" evidence="1">
    <location>
        <begin position="351"/>
        <end position="508"/>
    </location>
</feature>
<feature type="compositionally biased region" description="Polar residues" evidence="1">
    <location>
        <begin position="439"/>
        <end position="457"/>
    </location>
</feature>
<accession>A0A7R9BCN2</accession>
<feature type="compositionally biased region" description="Polar residues" evidence="1">
    <location>
        <begin position="613"/>
        <end position="628"/>
    </location>
</feature>
<gene>
    <name evidence="3" type="ORF">NMOB1V02_LOCUS653</name>
</gene>
<keyword evidence="2" id="KW-0812">Transmembrane</keyword>
<evidence type="ECO:0000256" key="1">
    <source>
        <dbReference type="SAM" id="MobiDB-lite"/>
    </source>
</evidence>
<feature type="region of interest" description="Disordered" evidence="1">
    <location>
        <begin position="520"/>
        <end position="640"/>
    </location>
</feature>
<evidence type="ECO:0000313" key="3">
    <source>
        <dbReference type="EMBL" id="CAD7272731.1"/>
    </source>
</evidence>
<dbReference type="EMBL" id="CAJPEX010000057">
    <property type="protein sequence ID" value="CAG0912883.1"/>
    <property type="molecule type" value="Genomic_DNA"/>
</dbReference>
<keyword evidence="2" id="KW-0472">Membrane</keyword>
<evidence type="ECO:0000256" key="2">
    <source>
        <dbReference type="SAM" id="Phobius"/>
    </source>
</evidence>
<protein>
    <submittedName>
        <fullName evidence="3">Uncharacterized protein</fullName>
    </submittedName>
</protein>
<reference evidence="3" key="1">
    <citation type="submission" date="2020-11" db="EMBL/GenBank/DDBJ databases">
        <authorList>
            <person name="Tran Van P."/>
        </authorList>
    </citation>
    <scope>NUCLEOTIDE SEQUENCE</scope>
</reference>
<dbReference type="AlphaFoldDB" id="A0A7R9BCN2"/>
<dbReference type="EMBL" id="OA882094">
    <property type="protein sequence ID" value="CAD7272731.1"/>
    <property type="molecule type" value="Genomic_DNA"/>
</dbReference>
<feature type="compositionally biased region" description="Basic and acidic residues" evidence="1">
    <location>
        <begin position="546"/>
        <end position="560"/>
    </location>
</feature>
<feature type="compositionally biased region" description="Basic and acidic residues" evidence="1">
    <location>
        <begin position="402"/>
        <end position="419"/>
    </location>
</feature>
<sequence>MDAIKSNTDKTMGAQEAVWDTLSERIPKIPDEPVPLGKLGHRPGARLVSESFPCLGLDAVLVRHYANLIQEALATTNRTLLKQLEIFDPCLQSDSSPVLLHFDALADIFRSDHPCISTPAKSTFEKVACPPHYSSTSGSEDPECLSRVLLSPMRHGDEETTADAEFADFGENNVTSSSVMRTCLIHTEFEFFDDDVFLSADPFPDHHPPALVPFVLAADSLKFPELVGSLRVMKETTLLGLREEFCNTPFNQLKTEYFALNDHTLREACFYYAFSSLLLERLGFAEESFGAMKLVSRGVNTTDADVMNETFWYASKMKSYSTVGVVLFVVSLLLAFAMILLGGALMRPDSDWGEDPEQQKPPYATLPSKLDEDGGGADEQGEVATSGYHRLNYDPSPQRSFESLREGDGRRLGSPEHPEIIIMGEPSLDDFQSRRGDSRLQSPIISPAVSTTTSTIISKPGTAPRDRVFPNPSGNTGGSPFIIPRRDSPSSRKSRPTSRGKFYRTTLPFIPAEENLEYEIFEHVDSSDEEEEVESSRQTPRSQGKPSRDRNFEPESKDSEEPNQFQKISERLPLSDIKSRSSNRPETYENASDEADDEEEMLDAPVDDAPKTPANNPLSANSEPTRIITSADLEEEIADE</sequence>
<keyword evidence="2" id="KW-1133">Transmembrane helix</keyword>
<dbReference type="Gene3D" id="3.30.420.150">
    <property type="entry name" value="Exopolyphosphatase. Domain 2"/>
    <property type="match status" value="1"/>
</dbReference>
<dbReference type="Proteomes" id="UP000678499">
    <property type="component" value="Unassembled WGS sequence"/>
</dbReference>